<feature type="domain" description="Wbp11/ELF5/Saf1 N-terminal" evidence="2">
    <location>
        <begin position="4"/>
        <end position="78"/>
    </location>
</feature>
<feature type="compositionally biased region" description="Acidic residues" evidence="1">
    <location>
        <begin position="124"/>
        <end position="134"/>
    </location>
</feature>
<organism evidence="3 4">
    <name type="scientific">Amniculicola lignicola CBS 123094</name>
    <dbReference type="NCBI Taxonomy" id="1392246"/>
    <lineage>
        <taxon>Eukaryota</taxon>
        <taxon>Fungi</taxon>
        <taxon>Dikarya</taxon>
        <taxon>Ascomycota</taxon>
        <taxon>Pezizomycotina</taxon>
        <taxon>Dothideomycetes</taxon>
        <taxon>Pleosporomycetidae</taxon>
        <taxon>Pleosporales</taxon>
        <taxon>Amniculicolaceae</taxon>
        <taxon>Amniculicola</taxon>
    </lineage>
</organism>
<feature type="compositionally biased region" description="Basic and acidic residues" evidence="1">
    <location>
        <begin position="113"/>
        <end position="123"/>
    </location>
</feature>
<feature type="compositionally biased region" description="Basic and acidic residues" evidence="1">
    <location>
        <begin position="1"/>
        <end position="24"/>
    </location>
</feature>
<feature type="compositionally biased region" description="Basic and acidic residues" evidence="1">
    <location>
        <begin position="33"/>
        <end position="84"/>
    </location>
</feature>
<accession>A0A6A5WTQ2</accession>
<dbReference type="GO" id="GO:0006396">
    <property type="term" value="P:RNA processing"/>
    <property type="evidence" value="ECO:0007669"/>
    <property type="project" value="InterPro"/>
</dbReference>
<dbReference type="Pfam" id="PF09429">
    <property type="entry name" value="Wbp11"/>
    <property type="match status" value="1"/>
</dbReference>
<dbReference type="Proteomes" id="UP000799779">
    <property type="component" value="Unassembled WGS sequence"/>
</dbReference>
<evidence type="ECO:0000259" key="2">
    <source>
        <dbReference type="Pfam" id="PF09429"/>
    </source>
</evidence>
<dbReference type="InterPro" id="IPR019007">
    <property type="entry name" value="Wbp11/ELF5/Saf1_N"/>
</dbReference>
<proteinExistence type="predicted"/>
<name>A0A6A5WTQ2_9PLEO</name>
<feature type="non-terminal residue" evidence="3">
    <location>
        <position position="301"/>
    </location>
</feature>
<feature type="region of interest" description="Disordered" evidence="1">
    <location>
        <begin position="1"/>
        <end position="170"/>
    </location>
</feature>
<dbReference type="EMBL" id="ML977564">
    <property type="protein sequence ID" value="KAF2005210.1"/>
    <property type="molecule type" value="Genomic_DNA"/>
</dbReference>
<keyword evidence="4" id="KW-1185">Reference proteome</keyword>
<dbReference type="AlphaFoldDB" id="A0A6A5WTQ2"/>
<evidence type="ECO:0000313" key="3">
    <source>
        <dbReference type="EMBL" id="KAF2005210.1"/>
    </source>
</evidence>
<reference evidence="3" key="1">
    <citation type="journal article" date="2020" name="Stud. Mycol.">
        <title>101 Dothideomycetes genomes: a test case for predicting lifestyles and emergence of pathogens.</title>
        <authorList>
            <person name="Haridas S."/>
            <person name="Albert R."/>
            <person name="Binder M."/>
            <person name="Bloem J."/>
            <person name="Labutti K."/>
            <person name="Salamov A."/>
            <person name="Andreopoulos B."/>
            <person name="Baker S."/>
            <person name="Barry K."/>
            <person name="Bills G."/>
            <person name="Bluhm B."/>
            <person name="Cannon C."/>
            <person name="Castanera R."/>
            <person name="Culley D."/>
            <person name="Daum C."/>
            <person name="Ezra D."/>
            <person name="Gonzalez J."/>
            <person name="Henrissat B."/>
            <person name="Kuo A."/>
            <person name="Liang C."/>
            <person name="Lipzen A."/>
            <person name="Lutzoni F."/>
            <person name="Magnuson J."/>
            <person name="Mondo S."/>
            <person name="Nolan M."/>
            <person name="Ohm R."/>
            <person name="Pangilinan J."/>
            <person name="Park H.-J."/>
            <person name="Ramirez L."/>
            <person name="Alfaro M."/>
            <person name="Sun H."/>
            <person name="Tritt A."/>
            <person name="Yoshinaga Y."/>
            <person name="Zwiers L.-H."/>
            <person name="Turgeon B."/>
            <person name="Goodwin S."/>
            <person name="Spatafora J."/>
            <person name="Crous P."/>
            <person name="Grigoriev I."/>
        </authorList>
    </citation>
    <scope>NUCLEOTIDE SEQUENCE</scope>
    <source>
        <strain evidence="3">CBS 123094</strain>
    </source>
</reference>
<protein>
    <recommendedName>
        <fullName evidence="2">Wbp11/ELF5/Saf1 N-terminal domain-containing protein</fullName>
    </recommendedName>
</protein>
<feature type="compositionally biased region" description="Gly residues" evidence="1">
    <location>
        <begin position="100"/>
        <end position="109"/>
    </location>
</feature>
<sequence length="301" mass="34133">MAKEKKFNPVAEARKADKQKDIKKNKANVQAQRNERLGRRNPHRLEREIEELKESGDLRPHDRQRLQQLERDLAAINKARDALGDKAPQFKQERRDDGGGGRGGRGGSVLGKRGRDGSWKGRDEDESSDTDADVADIPMPRDTPPPIPPPRHRRGQTPPPPPEPKKSQIVYESAPVMRDFIKEATQFVPASVLEKMKQAKGKGKLLEPEEFDKLEQQGYIGKKEKKTEKEVVDRDLEDFLRQETINTDQAAARAVEAAVQEADYNMMADEARSSFKRPNVEAAIAERNLHHVEIEEVEDED</sequence>
<dbReference type="OrthoDB" id="5597581at2759"/>
<evidence type="ECO:0000256" key="1">
    <source>
        <dbReference type="SAM" id="MobiDB-lite"/>
    </source>
</evidence>
<gene>
    <name evidence="3" type="ORF">P154DRAFT_394789</name>
</gene>
<evidence type="ECO:0000313" key="4">
    <source>
        <dbReference type="Proteomes" id="UP000799779"/>
    </source>
</evidence>